<feature type="region of interest" description="Disordered" evidence="1">
    <location>
        <begin position="107"/>
        <end position="134"/>
    </location>
</feature>
<evidence type="ECO:0000313" key="2">
    <source>
        <dbReference type="EMBL" id="ACN82426.1"/>
    </source>
</evidence>
<dbReference type="EMBL" id="FJ195346">
    <property type="protein sequence ID" value="ACN82426.1"/>
    <property type="molecule type" value="Genomic_RNA"/>
</dbReference>
<name>C0JIH3_CAEV</name>
<evidence type="ECO:0000256" key="1">
    <source>
        <dbReference type="SAM" id="MobiDB-lite"/>
    </source>
</evidence>
<protein>
    <submittedName>
        <fullName evidence="2">Rev protein</fullName>
    </submittedName>
</protein>
<dbReference type="Proteomes" id="UP000148409">
    <property type="component" value="Segment"/>
</dbReference>
<evidence type="ECO:0000313" key="3">
    <source>
        <dbReference type="Proteomes" id="UP000148409"/>
    </source>
</evidence>
<accession>C0JIH3</accession>
<proteinExistence type="predicted"/>
<organism evidence="2 3">
    <name type="scientific">Caprine arthritis encephalitis virus Ov496</name>
    <dbReference type="NCBI Taxonomy" id="621214"/>
    <lineage>
        <taxon>Viruses</taxon>
        <taxon>Riboviria</taxon>
        <taxon>Pararnavirae</taxon>
        <taxon>Artverviricota</taxon>
        <taxon>Revtraviricetes</taxon>
        <taxon>Ortervirales</taxon>
        <taxon>Retroviridae</taxon>
        <taxon>Orthoretrovirinae</taxon>
        <taxon>Lentivirus</taxon>
        <taxon>Lentivirus capartenc</taxon>
        <taxon>Caprine arthritis encephalitis virus</taxon>
    </lineage>
</organism>
<sequence length="134" mass="15616">MDMGAKHMQRTGEGNWVEVKMEEQEREEEPLLHTRQQGIQDTKYPKIPKSYSDNGNKSRRGRRKRAGFWKWLRGIRNQQRAAKSNNQESMEQCVGALGNLTLGRAMEKEPSEAFNPPPNNGNMDKWTTWRKAQK</sequence>
<reference evidence="2 3" key="1">
    <citation type="journal article" date="2009" name="Vet. Microbiol.">
        <title>Phylogenetic analysis of SRLV sequences from an arthritic sheep outbreak demonstrates the introduction of CAEV-like viruses among Spanish sheep.</title>
        <authorList>
            <person name="Glaria I."/>
            <person name="Reina R."/>
            <person name="Crespo H."/>
            <person name="de Andres X."/>
            <person name="Ramirez H."/>
            <person name="Biescas E."/>
            <person name="Perez M.M."/>
            <person name="Badiola J."/>
            <person name="Lujan L."/>
            <person name="Amorena B."/>
            <person name="de Andres D."/>
        </authorList>
    </citation>
    <scope>NUCLEOTIDE SEQUENCE [LARGE SCALE GENOMIC DNA]</scope>
    <source>
        <strain evidence="2">496</strain>
    </source>
</reference>
<feature type="region of interest" description="Disordered" evidence="1">
    <location>
        <begin position="1"/>
        <end position="67"/>
    </location>
</feature>
<feature type="compositionally biased region" description="Basic residues" evidence="1">
    <location>
        <begin position="57"/>
        <end position="67"/>
    </location>
</feature>